<dbReference type="EMBL" id="JAAGAX010000011">
    <property type="protein sequence ID" value="KAF2298326.1"/>
    <property type="molecule type" value="Genomic_DNA"/>
</dbReference>
<gene>
    <name evidence="1" type="ORF">GH714_022276</name>
</gene>
<name>A0A6A6LEB7_HEVBR</name>
<proteinExistence type="predicted"/>
<comment type="caution">
    <text evidence="1">The sequence shown here is derived from an EMBL/GenBank/DDBJ whole genome shotgun (WGS) entry which is preliminary data.</text>
</comment>
<reference evidence="1 2" key="1">
    <citation type="journal article" date="2020" name="Mol. Plant">
        <title>The Chromosome-Based Rubber Tree Genome Provides New Insights into Spurge Genome Evolution and Rubber Biosynthesis.</title>
        <authorList>
            <person name="Liu J."/>
            <person name="Shi C."/>
            <person name="Shi C.C."/>
            <person name="Li W."/>
            <person name="Zhang Q.J."/>
            <person name="Zhang Y."/>
            <person name="Li K."/>
            <person name="Lu H.F."/>
            <person name="Shi C."/>
            <person name="Zhu S.T."/>
            <person name="Xiao Z.Y."/>
            <person name="Nan H."/>
            <person name="Yue Y."/>
            <person name="Zhu X.G."/>
            <person name="Wu Y."/>
            <person name="Hong X.N."/>
            <person name="Fan G.Y."/>
            <person name="Tong Y."/>
            <person name="Zhang D."/>
            <person name="Mao C.L."/>
            <person name="Liu Y.L."/>
            <person name="Hao S.J."/>
            <person name="Liu W.Q."/>
            <person name="Lv M.Q."/>
            <person name="Zhang H.B."/>
            <person name="Liu Y."/>
            <person name="Hu-Tang G.R."/>
            <person name="Wang J.P."/>
            <person name="Wang J.H."/>
            <person name="Sun Y.H."/>
            <person name="Ni S.B."/>
            <person name="Chen W.B."/>
            <person name="Zhang X.C."/>
            <person name="Jiao Y.N."/>
            <person name="Eichler E.E."/>
            <person name="Li G.H."/>
            <person name="Liu X."/>
            <person name="Gao L.Z."/>
        </authorList>
    </citation>
    <scope>NUCLEOTIDE SEQUENCE [LARGE SCALE GENOMIC DNA]</scope>
    <source>
        <strain evidence="2">cv. GT1</strain>
        <tissue evidence="1">Leaf</tissue>
    </source>
</reference>
<keyword evidence="2" id="KW-1185">Reference proteome</keyword>
<dbReference type="Proteomes" id="UP000467840">
    <property type="component" value="Chromosome 1"/>
</dbReference>
<evidence type="ECO:0000313" key="1">
    <source>
        <dbReference type="EMBL" id="KAF2298326.1"/>
    </source>
</evidence>
<organism evidence="1 2">
    <name type="scientific">Hevea brasiliensis</name>
    <name type="common">Para rubber tree</name>
    <name type="synonym">Siphonia brasiliensis</name>
    <dbReference type="NCBI Taxonomy" id="3981"/>
    <lineage>
        <taxon>Eukaryota</taxon>
        <taxon>Viridiplantae</taxon>
        <taxon>Streptophyta</taxon>
        <taxon>Embryophyta</taxon>
        <taxon>Tracheophyta</taxon>
        <taxon>Spermatophyta</taxon>
        <taxon>Magnoliopsida</taxon>
        <taxon>eudicotyledons</taxon>
        <taxon>Gunneridae</taxon>
        <taxon>Pentapetalae</taxon>
        <taxon>rosids</taxon>
        <taxon>fabids</taxon>
        <taxon>Malpighiales</taxon>
        <taxon>Euphorbiaceae</taxon>
        <taxon>Crotonoideae</taxon>
        <taxon>Micrandreae</taxon>
        <taxon>Hevea</taxon>
    </lineage>
</organism>
<protein>
    <submittedName>
        <fullName evidence="1">Uncharacterized protein</fullName>
    </submittedName>
</protein>
<sequence>MNHGMALAIFCRYSKLNLLKIMETRFASSIVMAKRLNDVKIAFEQTVMDLDWKTFRVNGKTPIKIKAMEVKEHIVSGDHFAIEEDDLLDVAYLSINDPALETIIFDEEEDLEME</sequence>
<evidence type="ECO:0000313" key="2">
    <source>
        <dbReference type="Proteomes" id="UP000467840"/>
    </source>
</evidence>
<accession>A0A6A6LEB7</accession>
<dbReference type="AlphaFoldDB" id="A0A6A6LEB7"/>